<dbReference type="AlphaFoldDB" id="A0A072NHV4"/>
<evidence type="ECO:0000256" key="7">
    <source>
        <dbReference type="SAM" id="Phobius"/>
    </source>
</evidence>
<comment type="caution">
    <text evidence="9">The sequence shown here is derived from an EMBL/GenBank/DDBJ whole genome shotgun (WGS) entry which is preliminary data.</text>
</comment>
<accession>A0A072NHV4</accession>
<dbReference type="GO" id="GO:0030313">
    <property type="term" value="C:cell envelope"/>
    <property type="evidence" value="ECO:0007669"/>
    <property type="project" value="UniProtKB-SubCell"/>
</dbReference>
<dbReference type="Pfam" id="PF00116">
    <property type="entry name" value="COX2"/>
    <property type="match status" value="1"/>
</dbReference>
<reference evidence="9 10" key="1">
    <citation type="submission" date="2014-04" db="EMBL/GenBank/DDBJ databases">
        <title>Draft genome sequence of Bacillus azotoformans MEV2011, a (co-) denitrifying strain unable to grow in the presence of oxygen.</title>
        <authorList>
            <person name="Nielsen M."/>
            <person name="Schreiber L."/>
            <person name="Finster K."/>
            <person name="Schramm A."/>
        </authorList>
    </citation>
    <scope>NUCLEOTIDE SEQUENCE [LARGE SCALE GENOMIC DNA]</scope>
    <source>
        <strain evidence="9 10">MEV2011</strain>
    </source>
</reference>
<dbReference type="InterPro" id="IPR002429">
    <property type="entry name" value="CcO_II-like_C"/>
</dbReference>
<evidence type="ECO:0000256" key="2">
    <source>
        <dbReference type="ARBA" id="ARBA00022723"/>
    </source>
</evidence>
<dbReference type="OrthoDB" id="279535at2"/>
<feature type="transmembrane region" description="Helical" evidence="7">
    <location>
        <begin position="6"/>
        <end position="26"/>
    </location>
</feature>
<organism evidence="9 10">
    <name type="scientific">Schinkia azotoformans MEV2011</name>
    <dbReference type="NCBI Taxonomy" id="1348973"/>
    <lineage>
        <taxon>Bacteria</taxon>
        <taxon>Bacillati</taxon>
        <taxon>Bacillota</taxon>
        <taxon>Bacilli</taxon>
        <taxon>Bacillales</taxon>
        <taxon>Bacillaceae</taxon>
        <taxon>Calidifontibacillus/Schinkia group</taxon>
        <taxon>Schinkia</taxon>
    </lineage>
</organism>
<evidence type="ECO:0000256" key="6">
    <source>
        <dbReference type="ARBA" id="ARBA00047816"/>
    </source>
</evidence>
<keyword evidence="7" id="KW-0812">Transmembrane</keyword>
<dbReference type="Gene3D" id="2.60.40.420">
    <property type="entry name" value="Cupredoxins - blue copper proteins"/>
    <property type="match status" value="1"/>
</dbReference>
<evidence type="ECO:0000256" key="3">
    <source>
        <dbReference type="ARBA" id="ARBA00023008"/>
    </source>
</evidence>
<keyword evidence="7" id="KW-1133">Transmembrane helix</keyword>
<dbReference type="EMBL" id="JJRY01000016">
    <property type="protein sequence ID" value="KEF37279.1"/>
    <property type="molecule type" value="Genomic_DNA"/>
</dbReference>
<dbReference type="GO" id="GO:0005507">
    <property type="term" value="F:copper ion binding"/>
    <property type="evidence" value="ECO:0007669"/>
    <property type="project" value="InterPro"/>
</dbReference>
<dbReference type="InterPro" id="IPR008972">
    <property type="entry name" value="Cupredoxin"/>
</dbReference>
<comment type="subcellular location">
    <subcellularLocation>
        <location evidence="1">Cell envelope</location>
    </subcellularLocation>
</comment>
<evidence type="ECO:0000313" key="10">
    <source>
        <dbReference type="Proteomes" id="UP000027936"/>
    </source>
</evidence>
<keyword evidence="7" id="KW-0472">Membrane</keyword>
<keyword evidence="9" id="KW-0560">Oxidoreductase</keyword>
<dbReference type="Proteomes" id="UP000027936">
    <property type="component" value="Unassembled WGS sequence"/>
</dbReference>
<evidence type="ECO:0000259" key="8">
    <source>
        <dbReference type="PROSITE" id="PS50857"/>
    </source>
</evidence>
<dbReference type="PROSITE" id="PS00078">
    <property type="entry name" value="COX2"/>
    <property type="match status" value="1"/>
</dbReference>
<dbReference type="InterPro" id="IPR001505">
    <property type="entry name" value="Copper_CuA"/>
</dbReference>
<dbReference type="SUPFAM" id="SSF49503">
    <property type="entry name" value="Cupredoxins"/>
    <property type="match status" value="1"/>
</dbReference>
<protein>
    <recommendedName>
        <fullName evidence="5">Cytochrome aa3 subunit 2</fullName>
    </recommendedName>
</protein>
<evidence type="ECO:0000313" key="9">
    <source>
        <dbReference type="EMBL" id="KEF37279.1"/>
    </source>
</evidence>
<comment type="function">
    <text evidence="4">Subunits I and II form the functional core of the enzyme complex. Electrons originating in cytochrome c are transferred via heme a and Cu(A) to the binuclear center formed by heme a3 and Cu(B).</text>
</comment>
<proteinExistence type="predicted"/>
<dbReference type="RefSeq" id="WP_035197066.1">
    <property type="nucleotide sequence ID" value="NZ_JJRY01000016.1"/>
</dbReference>
<dbReference type="PATRIC" id="fig|1348973.3.peg.3403"/>
<evidence type="ECO:0000256" key="4">
    <source>
        <dbReference type="ARBA" id="ARBA00024688"/>
    </source>
</evidence>
<dbReference type="GO" id="GO:0016491">
    <property type="term" value="F:oxidoreductase activity"/>
    <property type="evidence" value="ECO:0007669"/>
    <property type="project" value="UniProtKB-KW"/>
</dbReference>
<dbReference type="PANTHER" id="PTHR42838">
    <property type="entry name" value="CYTOCHROME C OXIDASE SUBUNIT II"/>
    <property type="match status" value="1"/>
</dbReference>
<gene>
    <name evidence="9" type="ORF">M670_03526</name>
</gene>
<feature type="domain" description="Cytochrome oxidase subunit II copper A binding" evidence="8">
    <location>
        <begin position="76"/>
        <end position="172"/>
    </location>
</feature>
<dbReference type="InterPro" id="IPR051403">
    <property type="entry name" value="NosZ/Cyto_c_oxidase_sub2"/>
</dbReference>
<dbReference type="GO" id="GO:0004129">
    <property type="term" value="F:cytochrome-c oxidase activity"/>
    <property type="evidence" value="ECO:0007669"/>
    <property type="project" value="UniProtKB-EC"/>
</dbReference>
<name>A0A072NHV4_SCHAZ</name>
<feature type="transmembrane region" description="Helical" evidence="7">
    <location>
        <begin position="47"/>
        <end position="64"/>
    </location>
</feature>
<sequence>MYQQAAWFTTIIFIAGIIGVFVYVLINSSQKEEYASVKHKGHTVQKFYFLGLIVVLGIATIITLQDLPFDRAKAQENQIEVDATAMQFAFELSQNEFKVGQPIVFNVTSKDVNHGFGIYDDNMQIVAQTQAMPEYTNPVYVTFKKPGTYKVLCLEYCGIAHHVMQATITVTE</sequence>
<dbReference type="PROSITE" id="PS50857">
    <property type="entry name" value="COX2_CUA"/>
    <property type="match status" value="1"/>
</dbReference>
<evidence type="ECO:0000256" key="1">
    <source>
        <dbReference type="ARBA" id="ARBA00004196"/>
    </source>
</evidence>
<keyword evidence="2" id="KW-0479">Metal-binding</keyword>
<dbReference type="GO" id="GO:0016020">
    <property type="term" value="C:membrane"/>
    <property type="evidence" value="ECO:0007669"/>
    <property type="project" value="InterPro"/>
</dbReference>
<evidence type="ECO:0000256" key="5">
    <source>
        <dbReference type="ARBA" id="ARBA00031399"/>
    </source>
</evidence>
<dbReference type="PANTHER" id="PTHR42838:SF2">
    <property type="entry name" value="NITROUS-OXIDE REDUCTASE"/>
    <property type="match status" value="1"/>
</dbReference>
<comment type="catalytic activity">
    <reaction evidence="6">
        <text>4 Fe(II)-[cytochrome c] + O2 + 8 H(+)(in) = 4 Fe(III)-[cytochrome c] + 2 H2O + 4 H(+)(out)</text>
        <dbReference type="Rhea" id="RHEA:11436"/>
        <dbReference type="Rhea" id="RHEA-COMP:10350"/>
        <dbReference type="Rhea" id="RHEA-COMP:14399"/>
        <dbReference type="ChEBI" id="CHEBI:15377"/>
        <dbReference type="ChEBI" id="CHEBI:15378"/>
        <dbReference type="ChEBI" id="CHEBI:15379"/>
        <dbReference type="ChEBI" id="CHEBI:29033"/>
        <dbReference type="ChEBI" id="CHEBI:29034"/>
        <dbReference type="EC" id="7.1.1.9"/>
    </reaction>
</comment>
<keyword evidence="3" id="KW-0186">Copper</keyword>